<proteinExistence type="predicted"/>
<name>A0AAQ3P3Q2_VIGMU</name>
<reference evidence="1 2" key="1">
    <citation type="journal article" date="2023" name="Life. Sci Alliance">
        <title>Evolutionary insights into 3D genome organization and epigenetic landscape of Vigna mungo.</title>
        <authorList>
            <person name="Junaid A."/>
            <person name="Singh B."/>
            <person name="Bhatia S."/>
        </authorList>
    </citation>
    <scope>NUCLEOTIDE SEQUENCE [LARGE SCALE GENOMIC DNA]</scope>
    <source>
        <strain evidence="1">Urdbean</strain>
    </source>
</reference>
<keyword evidence="2" id="KW-1185">Reference proteome</keyword>
<evidence type="ECO:0000313" key="2">
    <source>
        <dbReference type="Proteomes" id="UP001374535"/>
    </source>
</evidence>
<organism evidence="1 2">
    <name type="scientific">Vigna mungo</name>
    <name type="common">Black gram</name>
    <name type="synonym">Phaseolus mungo</name>
    <dbReference type="NCBI Taxonomy" id="3915"/>
    <lineage>
        <taxon>Eukaryota</taxon>
        <taxon>Viridiplantae</taxon>
        <taxon>Streptophyta</taxon>
        <taxon>Embryophyta</taxon>
        <taxon>Tracheophyta</taxon>
        <taxon>Spermatophyta</taxon>
        <taxon>Magnoliopsida</taxon>
        <taxon>eudicotyledons</taxon>
        <taxon>Gunneridae</taxon>
        <taxon>Pentapetalae</taxon>
        <taxon>rosids</taxon>
        <taxon>fabids</taxon>
        <taxon>Fabales</taxon>
        <taxon>Fabaceae</taxon>
        <taxon>Papilionoideae</taxon>
        <taxon>50 kb inversion clade</taxon>
        <taxon>NPAAA clade</taxon>
        <taxon>indigoferoid/millettioid clade</taxon>
        <taxon>Phaseoleae</taxon>
        <taxon>Vigna</taxon>
    </lineage>
</organism>
<gene>
    <name evidence="1" type="ORF">V8G54_007389</name>
</gene>
<protein>
    <submittedName>
        <fullName evidence="1">Uncharacterized protein</fullName>
    </submittedName>
</protein>
<accession>A0AAQ3P3Q2</accession>
<dbReference type="Proteomes" id="UP001374535">
    <property type="component" value="Chromosome 2"/>
</dbReference>
<dbReference type="EMBL" id="CP144699">
    <property type="protein sequence ID" value="WVZ20067.1"/>
    <property type="molecule type" value="Genomic_DNA"/>
</dbReference>
<evidence type="ECO:0000313" key="1">
    <source>
        <dbReference type="EMBL" id="WVZ20067.1"/>
    </source>
</evidence>
<dbReference type="AlphaFoldDB" id="A0AAQ3P3Q2"/>
<sequence length="144" mass="16378">MAAITSEGLLTCLWKFGTIHLSHLYSVFSNEVTLGCSKKNLIKKLALYHMGLRKDEKDWSFKDEHVLEVEEVEPIGVDKSKFVVDQFKKQDDNISKLQESLSGLRRKLDYALRINAFGGTSEDDTTNEEDKHVEIVDNTNSISI</sequence>